<sequence length="397" mass="45916">MKFKAHYLPSWLNTMLYGVFLTYLVWAAFYPADYSRIFFYILGIIGAILLLSDLYAALSHKKLEVEFVEKSDRKYKGEEGIMTFKITQHGLFPIVGASLDINAGDYIIFEGDKKKRSVSRTHKRLSFSVMPKKSIYISAKYTAIERGVSKVFGSTLSYPNLFGFNNIVLEQKSSNTTEVIVYPEIKVSKFKPFRLRNIDGNYRKQNALFQDKMLKVGSREYMPTDQLRDIHWKQTARTSTLRTNVYEQVTDLEVLILVNLRSDKSYVAVEYIEEIYEKVAYISYQLTHDNIPYQLISNVRHIHINDYLHVPLGSGATHYKRTLEFLARLKSIDFTVPFEHLIRRVPNLNHVPSHVIFTGPTDETIEEALLELKKKHINIYQLDKESLVLFGPSGGAR</sequence>
<protein>
    <recommendedName>
        <fullName evidence="2">DUF58 domain-containing protein</fullName>
    </recommendedName>
</protein>
<keyword evidence="4" id="KW-1185">Reference proteome</keyword>
<comment type="caution">
    <text evidence="3">The sequence shown here is derived from an EMBL/GenBank/DDBJ whole genome shotgun (WGS) entry which is preliminary data.</text>
</comment>
<name>A0A6V7RDC6_9BACL</name>
<dbReference type="EMBL" id="CAJEWE010000010">
    <property type="protein sequence ID" value="CAD2075565.1"/>
    <property type="molecule type" value="Genomic_DNA"/>
</dbReference>
<dbReference type="RefSeq" id="WP_186086695.1">
    <property type="nucleotide sequence ID" value="NZ_BMDB01000001.1"/>
</dbReference>
<gene>
    <name evidence="3" type="ORF">JEOSCH030_00862</name>
</gene>
<evidence type="ECO:0000256" key="1">
    <source>
        <dbReference type="SAM" id="Phobius"/>
    </source>
</evidence>
<evidence type="ECO:0000313" key="4">
    <source>
        <dbReference type="Proteomes" id="UP000521032"/>
    </source>
</evidence>
<dbReference type="PANTHER" id="PTHR34351:SF2">
    <property type="entry name" value="DUF58 DOMAIN-CONTAINING PROTEIN"/>
    <property type="match status" value="1"/>
</dbReference>
<proteinExistence type="predicted"/>
<reference evidence="3 4" key="1">
    <citation type="submission" date="2020-07" db="EMBL/GenBank/DDBJ databases">
        <authorList>
            <person name="Criscuolo A."/>
        </authorList>
    </citation>
    <scope>NUCLEOTIDE SEQUENCE [LARGE SCALE GENOMIC DNA]</scope>
    <source>
        <strain evidence="4">CIP 111030</strain>
    </source>
</reference>
<dbReference type="AlphaFoldDB" id="A0A6V7RDC6"/>
<keyword evidence="1" id="KW-0472">Membrane</keyword>
<feature type="transmembrane region" description="Helical" evidence="1">
    <location>
        <begin position="12"/>
        <end position="31"/>
    </location>
</feature>
<feature type="transmembrane region" description="Helical" evidence="1">
    <location>
        <begin position="37"/>
        <end position="58"/>
    </location>
</feature>
<accession>A0A6V7RDC6</accession>
<keyword evidence="1" id="KW-1133">Transmembrane helix</keyword>
<dbReference type="Pfam" id="PF01882">
    <property type="entry name" value="DUF58"/>
    <property type="match status" value="1"/>
</dbReference>
<dbReference type="PANTHER" id="PTHR34351">
    <property type="entry name" value="SLR1927 PROTEIN-RELATED"/>
    <property type="match status" value="1"/>
</dbReference>
<keyword evidence="1" id="KW-0812">Transmembrane</keyword>
<evidence type="ECO:0000259" key="2">
    <source>
        <dbReference type="Pfam" id="PF01882"/>
    </source>
</evidence>
<dbReference type="InterPro" id="IPR002881">
    <property type="entry name" value="DUF58"/>
</dbReference>
<dbReference type="Proteomes" id="UP000521032">
    <property type="component" value="Unassembled WGS sequence"/>
</dbReference>
<evidence type="ECO:0000313" key="3">
    <source>
        <dbReference type="EMBL" id="CAD2075565.1"/>
    </source>
</evidence>
<organism evidence="3 4">
    <name type="scientific">Phocicoccus schoeneichii</name>
    <dbReference type="NCBI Taxonomy" id="1812261"/>
    <lineage>
        <taxon>Bacteria</taxon>
        <taxon>Bacillati</taxon>
        <taxon>Bacillota</taxon>
        <taxon>Bacilli</taxon>
        <taxon>Bacillales</taxon>
        <taxon>Salinicoccaceae</taxon>
        <taxon>Phocicoccus</taxon>
    </lineage>
</organism>
<feature type="domain" description="DUF58" evidence="2">
    <location>
        <begin position="218"/>
        <end position="328"/>
    </location>
</feature>